<comment type="similarity">
    <text evidence="1">Belongs to the peptidase S10 family.</text>
</comment>
<evidence type="ECO:0000256" key="2">
    <source>
        <dbReference type="ARBA" id="ARBA00022645"/>
    </source>
</evidence>
<reference evidence="7 8" key="1">
    <citation type="journal article" date="2021" name="Elife">
        <title>Chloroplast acquisition without the gene transfer in kleptoplastic sea slugs, Plakobranchus ocellatus.</title>
        <authorList>
            <person name="Maeda T."/>
            <person name="Takahashi S."/>
            <person name="Yoshida T."/>
            <person name="Shimamura S."/>
            <person name="Takaki Y."/>
            <person name="Nagai Y."/>
            <person name="Toyoda A."/>
            <person name="Suzuki Y."/>
            <person name="Arimoto A."/>
            <person name="Ishii H."/>
            <person name="Satoh N."/>
            <person name="Nishiyama T."/>
            <person name="Hasebe M."/>
            <person name="Maruyama T."/>
            <person name="Minagawa J."/>
            <person name="Obokata J."/>
            <person name="Shigenobu S."/>
        </authorList>
    </citation>
    <scope>NUCLEOTIDE SEQUENCE [LARGE SCALE GENOMIC DNA]</scope>
</reference>
<evidence type="ECO:0000256" key="1">
    <source>
        <dbReference type="ARBA" id="ARBA00009431"/>
    </source>
</evidence>
<dbReference type="PANTHER" id="PTHR11802:SF472">
    <property type="entry name" value="SERINE CARBOXYPEPTIDASE CPVL-RELATED"/>
    <property type="match status" value="1"/>
</dbReference>
<keyword evidence="2 7" id="KW-0121">Carboxypeptidase</keyword>
<evidence type="ECO:0000256" key="3">
    <source>
        <dbReference type="ARBA" id="ARBA00022670"/>
    </source>
</evidence>
<dbReference type="InterPro" id="IPR001563">
    <property type="entry name" value="Peptidase_S10"/>
</dbReference>
<evidence type="ECO:0000313" key="7">
    <source>
        <dbReference type="EMBL" id="GFR99972.1"/>
    </source>
</evidence>
<sequence length="146" mass="16498">MGVFTRLTKSLYVFPVTAVEKDSRVKLQGVDVDSYSGYITVDTEQDKNLFFWFFPASKVEPKEAPLLLYMNGGPGYSSLIGLFAEVGPLRVDKDLKLHKADVCWTDNFNVIFVDNPVFTGFSYAKPGHESNTLHAITDDLYRLVQY</sequence>
<dbReference type="InterPro" id="IPR029058">
    <property type="entry name" value="AB_hydrolase_fold"/>
</dbReference>
<proteinExistence type="inferred from homology"/>
<keyword evidence="3" id="KW-0645">Protease</keyword>
<keyword evidence="8" id="KW-1185">Reference proteome</keyword>
<accession>A0AAV4HP74</accession>
<evidence type="ECO:0000256" key="5">
    <source>
        <dbReference type="ARBA" id="ARBA00022801"/>
    </source>
</evidence>
<dbReference type="Pfam" id="PF00450">
    <property type="entry name" value="Peptidase_S10"/>
    <property type="match status" value="1"/>
</dbReference>
<evidence type="ECO:0000313" key="8">
    <source>
        <dbReference type="Proteomes" id="UP000762676"/>
    </source>
</evidence>
<gene>
    <name evidence="7" type="ORF">ElyMa_001060400</name>
</gene>
<keyword evidence="4" id="KW-0732">Signal</keyword>
<dbReference type="SUPFAM" id="SSF53474">
    <property type="entry name" value="alpha/beta-Hydrolases"/>
    <property type="match status" value="1"/>
</dbReference>
<name>A0AAV4HP74_9GAST</name>
<dbReference type="Gene3D" id="3.40.50.1820">
    <property type="entry name" value="alpha/beta hydrolase"/>
    <property type="match status" value="1"/>
</dbReference>
<protein>
    <submittedName>
        <fullName evidence="7">Carboxypeptidase</fullName>
    </submittedName>
</protein>
<keyword evidence="6" id="KW-0325">Glycoprotein</keyword>
<dbReference type="PANTHER" id="PTHR11802">
    <property type="entry name" value="SERINE PROTEASE FAMILY S10 SERINE CARBOXYPEPTIDASE"/>
    <property type="match status" value="1"/>
</dbReference>
<dbReference type="Proteomes" id="UP000762676">
    <property type="component" value="Unassembled WGS sequence"/>
</dbReference>
<comment type="caution">
    <text evidence="7">The sequence shown here is derived from an EMBL/GenBank/DDBJ whole genome shotgun (WGS) entry which is preliminary data.</text>
</comment>
<keyword evidence="5" id="KW-0378">Hydrolase</keyword>
<dbReference type="EMBL" id="BMAT01002136">
    <property type="protein sequence ID" value="GFR99972.1"/>
    <property type="molecule type" value="Genomic_DNA"/>
</dbReference>
<dbReference type="GO" id="GO:0006508">
    <property type="term" value="P:proteolysis"/>
    <property type="evidence" value="ECO:0007669"/>
    <property type="project" value="UniProtKB-KW"/>
</dbReference>
<evidence type="ECO:0000256" key="4">
    <source>
        <dbReference type="ARBA" id="ARBA00022729"/>
    </source>
</evidence>
<dbReference type="GO" id="GO:0004185">
    <property type="term" value="F:serine-type carboxypeptidase activity"/>
    <property type="evidence" value="ECO:0007669"/>
    <property type="project" value="InterPro"/>
</dbReference>
<evidence type="ECO:0000256" key="6">
    <source>
        <dbReference type="ARBA" id="ARBA00023180"/>
    </source>
</evidence>
<dbReference type="AlphaFoldDB" id="A0AAV4HP74"/>
<organism evidence="7 8">
    <name type="scientific">Elysia marginata</name>
    <dbReference type="NCBI Taxonomy" id="1093978"/>
    <lineage>
        <taxon>Eukaryota</taxon>
        <taxon>Metazoa</taxon>
        <taxon>Spiralia</taxon>
        <taxon>Lophotrochozoa</taxon>
        <taxon>Mollusca</taxon>
        <taxon>Gastropoda</taxon>
        <taxon>Heterobranchia</taxon>
        <taxon>Euthyneura</taxon>
        <taxon>Panpulmonata</taxon>
        <taxon>Sacoglossa</taxon>
        <taxon>Placobranchoidea</taxon>
        <taxon>Plakobranchidae</taxon>
        <taxon>Elysia</taxon>
    </lineage>
</organism>